<comment type="caution">
    <text evidence="3">The sequence shown here is derived from an EMBL/GenBank/DDBJ whole genome shotgun (WGS) entry which is preliminary data.</text>
</comment>
<evidence type="ECO:0000313" key="4">
    <source>
        <dbReference type="Proteomes" id="UP000494216"/>
    </source>
</evidence>
<protein>
    <submittedName>
        <fullName evidence="3">Outer membrane heavy metal efflux protein</fullName>
    </submittedName>
</protein>
<dbReference type="EMBL" id="CADCXN010000041">
    <property type="protein sequence ID" value="CAA9889822.1"/>
    <property type="molecule type" value="Genomic_DNA"/>
</dbReference>
<evidence type="ECO:0000256" key="2">
    <source>
        <dbReference type="SAM" id="Coils"/>
    </source>
</evidence>
<sequence length="458" mass="50799">MFFISCARLTPKAPSVWAALTFWLAAFSPGPVFHISPGIVYMGWATALAETPAIKTNEAVLTLGQALELALTGNPGLAEIRARAEAIAAVPSQEGALPDPTLRFGALYLPTDSFSLQQDDFTMMEAGVSQEIPFPGKLALREKIAEQEALAAADSVDEARLRLAGGVKRGWWQLFYYDRALNLLDESEHFFQQLIAIAQAKYQVGEGSQQDVLLAQLELSRLKEEKLDLVSMRAAQNARFNAMLDRAAETPVRIPAEAEFRLPVLVESALHDKALQIRPLFAQHRKMLDAGLARVDLAQQGFYPDFTVGAFYDARRNTPTGQPRTDFASVQLSINLPIYAGRKQARAIDQRQSELLQAQYALEDDHRKIQAEIAAKAAEYQQTKEKLLLLEHEIIPQAEQTVRSLLAGYQVSQASFSDLLRTQLSLFQYQTRYWQALAGTQQLLADLSAEVGEELGHD</sequence>
<dbReference type="PANTHER" id="PTHR30203:SF24">
    <property type="entry name" value="BLR4935 PROTEIN"/>
    <property type="match status" value="1"/>
</dbReference>
<reference evidence="3 4" key="1">
    <citation type="submission" date="2020-02" db="EMBL/GenBank/DDBJ databases">
        <authorList>
            <person name="Hogendoorn C."/>
        </authorList>
    </citation>
    <scope>NUCLEOTIDE SEQUENCE [LARGE SCALE GENOMIC DNA]</scope>
    <source>
        <strain evidence="3">METHB21</strain>
    </source>
</reference>
<dbReference type="RefSeq" id="WP_174624802.1">
    <property type="nucleotide sequence ID" value="NZ_CADCXN010000041.1"/>
</dbReference>
<proteinExistence type="inferred from homology"/>
<dbReference type="Gene3D" id="1.20.1600.10">
    <property type="entry name" value="Outer membrane efflux proteins (OEP)"/>
    <property type="match status" value="1"/>
</dbReference>
<keyword evidence="2" id="KW-0175">Coiled coil</keyword>
<dbReference type="GO" id="GO:0015562">
    <property type="term" value="F:efflux transmembrane transporter activity"/>
    <property type="evidence" value="ECO:0007669"/>
    <property type="project" value="InterPro"/>
</dbReference>
<dbReference type="SUPFAM" id="SSF56954">
    <property type="entry name" value="Outer membrane efflux proteins (OEP)"/>
    <property type="match status" value="1"/>
</dbReference>
<dbReference type="Proteomes" id="UP000494216">
    <property type="component" value="Unassembled WGS sequence"/>
</dbReference>
<comment type="similarity">
    <text evidence="1">Belongs to the outer membrane factor (OMF) (TC 1.B.17) family.</text>
</comment>
<name>A0A8S0XEK6_9GAMM</name>
<organism evidence="3 4">
    <name type="scientific">Candidatus Methylobacter favarea</name>
    <dbReference type="NCBI Taxonomy" id="2707345"/>
    <lineage>
        <taxon>Bacteria</taxon>
        <taxon>Pseudomonadati</taxon>
        <taxon>Pseudomonadota</taxon>
        <taxon>Gammaproteobacteria</taxon>
        <taxon>Methylococcales</taxon>
        <taxon>Methylococcaceae</taxon>
        <taxon>Methylobacter</taxon>
    </lineage>
</organism>
<dbReference type="InterPro" id="IPR003423">
    <property type="entry name" value="OMP_efflux"/>
</dbReference>
<dbReference type="AlphaFoldDB" id="A0A8S0XEK6"/>
<feature type="coiled-coil region" evidence="2">
    <location>
        <begin position="366"/>
        <end position="393"/>
    </location>
</feature>
<dbReference type="Pfam" id="PF02321">
    <property type="entry name" value="OEP"/>
    <property type="match status" value="2"/>
</dbReference>
<keyword evidence="4" id="KW-1185">Reference proteome</keyword>
<evidence type="ECO:0000256" key="1">
    <source>
        <dbReference type="ARBA" id="ARBA00007613"/>
    </source>
</evidence>
<dbReference type="InterPro" id="IPR010131">
    <property type="entry name" value="MdtP/NodT-like"/>
</dbReference>
<dbReference type="PANTHER" id="PTHR30203">
    <property type="entry name" value="OUTER MEMBRANE CATION EFFLUX PROTEIN"/>
    <property type="match status" value="1"/>
</dbReference>
<gene>
    <name evidence="3" type="ORF">METHB2_140009</name>
</gene>
<evidence type="ECO:0000313" key="3">
    <source>
        <dbReference type="EMBL" id="CAA9889822.1"/>
    </source>
</evidence>
<accession>A0A8S0XEK6</accession>